<comment type="subcellular location">
    <subcellularLocation>
        <location evidence="2">Cell membrane</location>
        <topology evidence="2">Peripheral membrane protein</topology>
        <orientation evidence="2">Cytoplasmic side</orientation>
    </subcellularLocation>
</comment>
<dbReference type="PROSITE" id="PS51196">
    <property type="entry name" value="SECA_MOTOR_DEAD"/>
    <property type="match status" value="1"/>
</dbReference>
<evidence type="ECO:0000256" key="5">
    <source>
        <dbReference type="ARBA" id="ARBA00022475"/>
    </source>
</evidence>
<feature type="domain" description="Helicase ATP-binding" evidence="17">
    <location>
        <begin position="89"/>
        <end position="247"/>
    </location>
</feature>
<dbReference type="Gene3D" id="3.90.1440.10">
    <property type="entry name" value="SecA, preprotein cross-linking domain"/>
    <property type="match status" value="1"/>
</dbReference>
<evidence type="ECO:0000256" key="9">
    <source>
        <dbReference type="ARBA" id="ARBA00022741"/>
    </source>
</evidence>
<dbReference type="GO" id="GO:0043952">
    <property type="term" value="P:protein transport by the Sec complex"/>
    <property type="evidence" value="ECO:0007669"/>
    <property type="project" value="TreeGrafter"/>
</dbReference>
<evidence type="ECO:0000256" key="1">
    <source>
        <dbReference type="ARBA" id="ARBA00001947"/>
    </source>
</evidence>
<keyword evidence="6" id="KW-0963">Cytoplasm</keyword>
<dbReference type="GO" id="GO:0046872">
    <property type="term" value="F:metal ion binding"/>
    <property type="evidence" value="ECO:0007669"/>
    <property type="project" value="UniProtKB-KW"/>
</dbReference>
<dbReference type="NCBIfam" id="NF009538">
    <property type="entry name" value="PRK12904.1"/>
    <property type="match status" value="1"/>
</dbReference>
<dbReference type="SUPFAM" id="SSF52540">
    <property type="entry name" value="P-loop containing nucleoside triphosphate hydrolases"/>
    <property type="match status" value="2"/>
</dbReference>
<dbReference type="PRINTS" id="PR00906">
    <property type="entry name" value="SECA"/>
</dbReference>
<accession>A0A5S4VUJ2</accession>
<evidence type="ECO:0000256" key="3">
    <source>
        <dbReference type="ARBA" id="ARBA00007650"/>
    </source>
</evidence>
<dbReference type="InterPro" id="IPR020937">
    <property type="entry name" value="SecA_CS"/>
</dbReference>
<dbReference type="GO" id="GO:0017038">
    <property type="term" value="P:protein import"/>
    <property type="evidence" value="ECO:0007669"/>
    <property type="project" value="InterPro"/>
</dbReference>
<evidence type="ECO:0000259" key="18">
    <source>
        <dbReference type="PROSITE" id="PS51196"/>
    </source>
</evidence>
<feature type="non-terminal residue" evidence="19">
    <location>
        <position position="943"/>
    </location>
</feature>
<comment type="caution">
    <text evidence="19">The sequence shown here is derived from an EMBL/GenBank/DDBJ whole genome shotgun (WGS) entry which is preliminary data.</text>
</comment>
<dbReference type="GO" id="GO:0006886">
    <property type="term" value="P:intracellular protein transport"/>
    <property type="evidence" value="ECO:0007669"/>
    <property type="project" value="InterPro"/>
</dbReference>
<dbReference type="AlphaFoldDB" id="A0A5S4VUJ2"/>
<dbReference type="GO" id="GO:0006605">
    <property type="term" value="P:protein targeting"/>
    <property type="evidence" value="ECO:0007669"/>
    <property type="project" value="InterPro"/>
</dbReference>
<dbReference type="Proteomes" id="UP000324853">
    <property type="component" value="Unassembled WGS sequence"/>
</dbReference>
<evidence type="ECO:0000313" key="20">
    <source>
        <dbReference type="Proteomes" id="UP000324853"/>
    </source>
</evidence>
<dbReference type="Gene3D" id="1.10.3060.10">
    <property type="entry name" value="Helical scaffold and wing domains of SecA"/>
    <property type="match status" value="1"/>
</dbReference>
<keyword evidence="5" id="KW-1003">Cell membrane</keyword>
<dbReference type="SMART" id="SM00958">
    <property type="entry name" value="SecA_PP_bind"/>
    <property type="match status" value="1"/>
</dbReference>
<dbReference type="InterPro" id="IPR000185">
    <property type="entry name" value="SecA"/>
</dbReference>
<dbReference type="FunFam" id="1.10.3060.10:FF:000003">
    <property type="entry name" value="Protein translocase subunit SecA"/>
    <property type="match status" value="1"/>
</dbReference>
<dbReference type="Gene3D" id="3.40.50.300">
    <property type="entry name" value="P-loop containing nucleotide triphosphate hydrolases"/>
    <property type="match status" value="2"/>
</dbReference>
<dbReference type="EMBL" id="VSSR01000110">
    <property type="protein sequence ID" value="TYL71286.1"/>
    <property type="molecule type" value="Genomic_DNA"/>
</dbReference>
<dbReference type="PROSITE" id="PS51192">
    <property type="entry name" value="HELICASE_ATP_BIND_1"/>
    <property type="match status" value="1"/>
</dbReference>
<dbReference type="HAMAP" id="MF_01382">
    <property type="entry name" value="SecA"/>
    <property type="match status" value="1"/>
</dbReference>
<dbReference type="InterPro" id="IPR014001">
    <property type="entry name" value="Helicase_ATP-bd"/>
</dbReference>
<evidence type="ECO:0000256" key="10">
    <source>
        <dbReference type="ARBA" id="ARBA00022833"/>
    </source>
</evidence>
<gene>
    <name evidence="19" type="primary">secA</name>
    <name evidence="19" type="ORF">FXB38_40285</name>
</gene>
<dbReference type="CDD" id="cd17928">
    <property type="entry name" value="DEXDc_SecA"/>
    <property type="match status" value="1"/>
</dbReference>
<evidence type="ECO:0000256" key="13">
    <source>
        <dbReference type="ARBA" id="ARBA00022967"/>
    </source>
</evidence>
<dbReference type="InterPro" id="IPR044722">
    <property type="entry name" value="SecA_SF2_C"/>
</dbReference>
<dbReference type="InterPro" id="IPR027417">
    <property type="entry name" value="P-loop_NTPase"/>
</dbReference>
<dbReference type="PROSITE" id="PS01312">
    <property type="entry name" value="SECA"/>
    <property type="match status" value="1"/>
</dbReference>
<dbReference type="InterPro" id="IPR036266">
    <property type="entry name" value="SecA_Wing/Scaffold_sf"/>
</dbReference>
<keyword evidence="7" id="KW-0997">Cell inner membrane</keyword>
<comment type="cofactor">
    <cofactor evidence="1">
        <name>Zn(2+)</name>
        <dbReference type="ChEBI" id="CHEBI:29105"/>
    </cofactor>
</comment>
<evidence type="ECO:0000256" key="8">
    <source>
        <dbReference type="ARBA" id="ARBA00022723"/>
    </source>
</evidence>
<keyword evidence="20" id="KW-1185">Reference proteome</keyword>
<name>A0A5S4VUJ2_9BRAD</name>
<dbReference type="CDD" id="cd18803">
    <property type="entry name" value="SF2_C_secA"/>
    <property type="match status" value="1"/>
</dbReference>
<evidence type="ECO:0000256" key="4">
    <source>
        <dbReference type="ARBA" id="ARBA00022448"/>
    </source>
</evidence>
<keyword evidence="4 16" id="KW-0813">Transport</keyword>
<evidence type="ECO:0000256" key="6">
    <source>
        <dbReference type="ARBA" id="ARBA00022490"/>
    </source>
</evidence>
<keyword evidence="14 16" id="KW-0811">Translocation</keyword>
<dbReference type="GO" id="GO:0005886">
    <property type="term" value="C:plasma membrane"/>
    <property type="evidence" value="ECO:0007669"/>
    <property type="project" value="UniProtKB-SubCell"/>
</dbReference>
<dbReference type="FunFam" id="3.90.1440.10:FF:000001">
    <property type="entry name" value="Preprotein translocase subunit SecA"/>
    <property type="match status" value="1"/>
</dbReference>
<dbReference type="PANTHER" id="PTHR30612">
    <property type="entry name" value="SECA INNER MEMBRANE COMPONENT OF SEC PROTEIN SECRETION SYSTEM"/>
    <property type="match status" value="1"/>
</dbReference>
<evidence type="ECO:0000256" key="15">
    <source>
        <dbReference type="ARBA" id="ARBA00023136"/>
    </source>
</evidence>
<keyword evidence="13" id="KW-1278">Translocase</keyword>
<comment type="similarity">
    <text evidence="3 16">Belongs to the SecA family.</text>
</comment>
<dbReference type="NCBIfam" id="TIGR00963">
    <property type="entry name" value="secA"/>
    <property type="match status" value="1"/>
</dbReference>
<keyword evidence="12 16" id="KW-0653">Protein transport</keyword>
<keyword evidence="8" id="KW-0479">Metal-binding</keyword>
<dbReference type="InterPro" id="IPR011115">
    <property type="entry name" value="SecA_DEAD"/>
</dbReference>
<dbReference type="Pfam" id="PF01043">
    <property type="entry name" value="SecA_PP_bind"/>
    <property type="match status" value="1"/>
</dbReference>
<dbReference type="SUPFAM" id="SSF81767">
    <property type="entry name" value="Pre-protein crosslinking domain of SecA"/>
    <property type="match status" value="1"/>
</dbReference>
<evidence type="ECO:0000256" key="7">
    <source>
        <dbReference type="ARBA" id="ARBA00022519"/>
    </source>
</evidence>
<dbReference type="GO" id="GO:0031522">
    <property type="term" value="C:cell envelope Sec protein transport complex"/>
    <property type="evidence" value="ECO:0007669"/>
    <property type="project" value="TreeGrafter"/>
</dbReference>
<evidence type="ECO:0000259" key="17">
    <source>
        <dbReference type="PROSITE" id="PS51192"/>
    </source>
</evidence>
<evidence type="ECO:0000313" key="19">
    <source>
        <dbReference type="EMBL" id="TYL71286.1"/>
    </source>
</evidence>
<dbReference type="FunFam" id="3.40.50.300:FF:000334">
    <property type="entry name" value="Protein translocase subunit SecA"/>
    <property type="match status" value="1"/>
</dbReference>
<evidence type="ECO:0000256" key="12">
    <source>
        <dbReference type="ARBA" id="ARBA00022927"/>
    </source>
</evidence>
<dbReference type="InterPro" id="IPR036670">
    <property type="entry name" value="SecA_X-link_sf"/>
</dbReference>
<dbReference type="InterPro" id="IPR014018">
    <property type="entry name" value="SecA_motor_DEAD"/>
</dbReference>
<dbReference type="OrthoDB" id="9805579at2"/>
<keyword evidence="11 16" id="KW-0067">ATP-binding</keyword>
<keyword evidence="10" id="KW-0862">Zinc</keyword>
<dbReference type="Pfam" id="PF07517">
    <property type="entry name" value="SecA_DEAD"/>
    <property type="match status" value="1"/>
</dbReference>
<dbReference type="SUPFAM" id="SSF81886">
    <property type="entry name" value="Helical scaffold and wing domains of SecA"/>
    <property type="match status" value="1"/>
</dbReference>
<dbReference type="PANTHER" id="PTHR30612:SF0">
    <property type="entry name" value="CHLOROPLAST PROTEIN-TRANSPORTING ATPASE"/>
    <property type="match status" value="1"/>
</dbReference>
<feature type="domain" description="SecA family profile" evidence="18">
    <location>
        <begin position="3"/>
        <end position="658"/>
    </location>
</feature>
<dbReference type="Pfam" id="PF21090">
    <property type="entry name" value="P-loop_SecA"/>
    <property type="match status" value="1"/>
</dbReference>
<dbReference type="Pfam" id="PF07516">
    <property type="entry name" value="SecA_SW"/>
    <property type="match status" value="1"/>
</dbReference>
<dbReference type="InterPro" id="IPR004027">
    <property type="entry name" value="SEC_C_motif"/>
</dbReference>
<evidence type="ECO:0000256" key="11">
    <source>
        <dbReference type="ARBA" id="ARBA00022840"/>
    </source>
</evidence>
<reference evidence="19 20" key="1">
    <citation type="submission" date="2019-08" db="EMBL/GenBank/DDBJ databases">
        <title>Bradyrhizobium hipponensis sp. nov., a rhizobium isolated from a Lupinus angustifolius root nodule in Tunisia.</title>
        <authorList>
            <person name="Off K."/>
            <person name="Rejili M."/>
            <person name="Mars M."/>
            <person name="Brachmann A."/>
            <person name="Marin M."/>
        </authorList>
    </citation>
    <scope>NUCLEOTIDE SEQUENCE [LARGE SCALE GENOMIC DNA]</scope>
    <source>
        <strain evidence="19 20">CTAW11</strain>
    </source>
</reference>
<dbReference type="SMART" id="SM00957">
    <property type="entry name" value="SecA_DEAD"/>
    <property type="match status" value="1"/>
</dbReference>
<organism evidence="19 20">
    <name type="scientific">Bradyrhizobium cytisi</name>
    <dbReference type="NCBI Taxonomy" id="515489"/>
    <lineage>
        <taxon>Bacteria</taxon>
        <taxon>Pseudomonadati</taxon>
        <taxon>Pseudomonadota</taxon>
        <taxon>Alphaproteobacteria</taxon>
        <taxon>Hyphomicrobiales</taxon>
        <taxon>Nitrobacteraceae</taxon>
        <taxon>Bradyrhizobium</taxon>
    </lineage>
</organism>
<dbReference type="RefSeq" id="WP_148756438.1">
    <property type="nucleotide sequence ID" value="NZ_VSSR01000110.1"/>
</dbReference>
<evidence type="ECO:0000256" key="16">
    <source>
        <dbReference type="RuleBase" id="RU003874"/>
    </source>
</evidence>
<protein>
    <recommendedName>
        <fullName evidence="16">Protein translocase subunit SecA</fullName>
    </recommendedName>
</protein>
<evidence type="ECO:0000256" key="2">
    <source>
        <dbReference type="ARBA" id="ARBA00004413"/>
    </source>
</evidence>
<sequence length="943" mass="106541">MIGALARKFFGSANDRRVKGYQSRVNAINALEPEVSKLSDEALKARTADFKKQLAEGKTLDDLLVPAFATVREAAKRTLGQRHFDVQLIGGMVLHEGDIAEMKTGEGKTLVATLAVYLNALAGKGVHVVTVNDYLARRDSAWMGQIYGFLGLTTGVIVHGLDDVERKAAYACDITYGTNNEYGFDYLRDNMKYRLEDMVQRPHFYAIVDEVDSILIDEARTPLIISGPLDDRSDFYNTIDSFLPKLDKSDYDVDEKQRTVTLTEAGMEKIEKLLRDAGQLKGESLYDVENVSVVHHINQALRAHTLFTRDKDYIVRDDEVVIIDEFTGRMMQGRRYSEGLHQALEAKEHVQVQPENQTLASITFQNYFRMYEKLAGMTGTALTEADELFDIYKLEVVEIPTNLPVARLDEDDEVYRTQNEKYAAILAEIERANARLQPVLVGTASIEKSEVIAEYLKKHGYRQIDFGNENSMQKLYAAARANKPAKLFAVLNARFHEQEAYIVAEAGVPGAITIATNMAGRGTDIKLGGSLDMRIQQETADIADEAEKARKIEQIKADIEHFREIVLKAEETVEIEPAKGSKPAKTVKKPGGLYIIGSERHESRRIDNQLRGRSGRQGDPGRSKFFLSLEDDLMRIFGSDRLDSMLQRLGLQEGEAIIHPWINKALEKAQQKVEARNFDIRKNLLKFDNVQNDQRKVIFDQRVELMKDDSVAETVTDMRHAFIDDLVAKHVPEHAYAEQWDVAGLNEELKRVLDLDLPVQDWAKEEGIADEELLKRIETRADEHMAAKVGQWGPDVMRYVEKTILLQTLDHLWREHLIMLDHLRQVIGLRGYGQRDPLQEYKTEAFNLFQEMSAHLREAVTAQLMRVEIVPPEQEAPILPQMEAHKLNPDTGEDEMALASVTLAPQATDAALRDPKNPASWGKIGRNEDCPCGSGKKYKHCHG</sequence>
<dbReference type="GO" id="GO:0005829">
    <property type="term" value="C:cytosol"/>
    <property type="evidence" value="ECO:0007669"/>
    <property type="project" value="TreeGrafter"/>
</dbReference>
<keyword evidence="15" id="KW-0472">Membrane</keyword>
<dbReference type="InterPro" id="IPR011130">
    <property type="entry name" value="SecA_preprotein_X-link_dom"/>
</dbReference>
<dbReference type="GO" id="GO:0005524">
    <property type="term" value="F:ATP binding"/>
    <property type="evidence" value="ECO:0007669"/>
    <property type="project" value="UniProtKB-KW"/>
</dbReference>
<keyword evidence="9 16" id="KW-0547">Nucleotide-binding</keyword>
<dbReference type="Pfam" id="PF02810">
    <property type="entry name" value="SEC-C"/>
    <property type="match status" value="1"/>
</dbReference>
<proteinExistence type="inferred from homology"/>
<evidence type="ECO:0000256" key="14">
    <source>
        <dbReference type="ARBA" id="ARBA00023010"/>
    </source>
</evidence>
<dbReference type="InterPro" id="IPR011116">
    <property type="entry name" value="SecA_Wing/Scaffold"/>
</dbReference>
<dbReference type="FunFam" id="3.40.50.300:FF:001790">
    <property type="entry name" value="Protein translocase subunit SecA"/>
    <property type="match status" value="1"/>
</dbReference>